<evidence type="ECO:0000256" key="6">
    <source>
        <dbReference type="ARBA" id="ARBA00023014"/>
    </source>
</evidence>
<dbReference type="CDD" id="cd08884">
    <property type="entry name" value="RHO_alpha_C_GbcA-like"/>
    <property type="match status" value="1"/>
</dbReference>
<dbReference type="GO" id="GO:0018618">
    <property type="term" value="F:anthranilate 1,2-dioxygenase (deaminating, decarboxylating) activity"/>
    <property type="evidence" value="ECO:0007669"/>
    <property type="project" value="UniProtKB-EC"/>
</dbReference>
<dbReference type="PRINTS" id="PR00090">
    <property type="entry name" value="RNGDIOXGNASE"/>
</dbReference>
<dbReference type="InterPro" id="IPR036922">
    <property type="entry name" value="Rieske_2Fe-2S_sf"/>
</dbReference>
<dbReference type="OrthoDB" id="7456916at2"/>
<dbReference type="PROSITE" id="PS51296">
    <property type="entry name" value="RIESKE"/>
    <property type="match status" value="1"/>
</dbReference>
<evidence type="ECO:0000256" key="4">
    <source>
        <dbReference type="ARBA" id="ARBA00023002"/>
    </source>
</evidence>
<dbReference type="PANTHER" id="PTHR43756">
    <property type="entry name" value="CHOLINE MONOOXYGENASE, CHLOROPLASTIC"/>
    <property type="match status" value="1"/>
</dbReference>
<dbReference type="EMBL" id="FWFZ01000003">
    <property type="protein sequence ID" value="SLN28727.1"/>
    <property type="molecule type" value="Genomic_DNA"/>
</dbReference>
<dbReference type="Gene3D" id="3.90.380.10">
    <property type="entry name" value="Naphthalene 1,2-dioxygenase Alpha Subunit, Chain A, domain 1"/>
    <property type="match status" value="1"/>
</dbReference>
<keyword evidence="5" id="KW-0408">Iron</keyword>
<dbReference type="AlphaFoldDB" id="A0A1Y5RYP4"/>
<dbReference type="RefSeq" id="WP_085877899.1">
    <property type="nucleotide sequence ID" value="NZ_FWFZ01000003.1"/>
</dbReference>
<comment type="cofactor">
    <cofactor evidence="1">
        <name>Fe cation</name>
        <dbReference type="ChEBI" id="CHEBI:24875"/>
    </cofactor>
</comment>
<dbReference type="SUPFAM" id="SSF50022">
    <property type="entry name" value="ISP domain"/>
    <property type="match status" value="1"/>
</dbReference>
<dbReference type="InterPro" id="IPR001663">
    <property type="entry name" value="Rng_hydr_dOase-A"/>
</dbReference>
<dbReference type="CDD" id="cd03469">
    <property type="entry name" value="Rieske_RO_Alpha_N"/>
    <property type="match status" value="1"/>
</dbReference>
<accession>A0A1Y5RYP4</accession>
<dbReference type="PANTHER" id="PTHR43756:SF5">
    <property type="entry name" value="CHOLINE MONOOXYGENASE, CHLOROPLASTIC"/>
    <property type="match status" value="1"/>
</dbReference>
<keyword evidence="2" id="KW-0001">2Fe-2S</keyword>
<evidence type="ECO:0000256" key="3">
    <source>
        <dbReference type="ARBA" id="ARBA00022723"/>
    </source>
</evidence>
<feature type="domain" description="Rieske" evidence="7">
    <location>
        <begin position="44"/>
        <end position="149"/>
    </location>
</feature>
<evidence type="ECO:0000256" key="1">
    <source>
        <dbReference type="ARBA" id="ARBA00001962"/>
    </source>
</evidence>
<evidence type="ECO:0000259" key="7">
    <source>
        <dbReference type="PROSITE" id="PS51296"/>
    </source>
</evidence>
<organism evidence="8 9">
    <name type="scientific">Roseisalinus antarcticus</name>
    <dbReference type="NCBI Taxonomy" id="254357"/>
    <lineage>
        <taxon>Bacteria</taxon>
        <taxon>Pseudomonadati</taxon>
        <taxon>Pseudomonadota</taxon>
        <taxon>Alphaproteobacteria</taxon>
        <taxon>Rhodobacterales</taxon>
        <taxon>Roseobacteraceae</taxon>
        <taxon>Roseisalinus</taxon>
    </lineage>
</organism>
<evidence type="ECO:0000256" key="5">
    <source>
        <dbReference type="ARBA" id="ARBA00023004"/>
    </source>
</evidence>
<evidence type="ECO:0000256" key="2">
    <source>
        <dbReference type="ARBA" id="ARBA00022714"/>
    </source>
</evidence>
<dbReference type="InterPro" id="IPR017941">
    <property type="entry name" value="Rieske_2Fe-2S"/>
</dbReference>
<name>A0A1Y5RYP4_9RHOB</name>
<keyword evidence="9" id="KW-1185">Reference proteome</keyword>
<evidence type="ECO:0000313" key="9">
    <source>
        <dbReference type="Proteomes" id="UP000193900"/>
    </source>
</evidence>
<dbReference type="EC" id="1.14.12.1" evidence="8"/>
<dbReference type="Pfam" id="PF00848">
    <property type="entry name" value="Ring_hydroxyl_A"/>
    <property type="match status" value="1"/>
</dbReference>
<keyword evidence="4 8" id="KW-0560">Oxidoreductase</keyword>
<sequence>MLRDADMLSNLMRRKPKHSLPRALYTDPAMYEVDLERLWYAEWLFAVPGCEIPKPGNHVTLQIGAYSVIVVRGADRVIRAFHNSCRHRGSRICQAEKGSAPKLVCPYHQWTYELDGRLLWARDMGPDFDARKHGLKPVHCRDAGGMIFICLADAAPAFDAMAEATHAYFGPHRLDDCKVAYESTITEQANWKLVLENNRECYHCSGSHPALCVTFDDNPNIAGDGSGAEDPAIAAHLARCEAAGLPARYHGSDDFQWRMIRVPLLGKGVSYTMDGKAAVSRMVGDVTLREAGTLLFYHYPNTWNHFLSDTVLLFRVLPIGPKETQVTTKWLVNKDAVEGVDYELPRLTEVWTMTNDEDRAIVEENQRGIDSPAYEPGPYSELQESGVIQFVDWYADSMTDRLTGRRLHAAE</sequence>
<dbReference type="Gene3D" id="2.102.10.10">
    <property type="entry name" value="Rieske [2Fe-2S] iron-sulphur domain"/>
    <property type="match status" value="1"/>
</dbReference>
<gene>
    <name evidence="8" type="primary">antA</name>
    <name evidence="8" type="ORF">ROA7023_00995</name>
</gene>
<keyword evidence="6" id="KW-0411">Iron-sulfur</keyword>
<proteinExistence type="predicted"/>
<keyword evidence="3" id="KW-0479">Metal-binding</keyword>
<dbReference type="GO" id="GO:0005506">
    <property type="term" value="F:iron ion binding"/>
    <property type="evidence" value="ECO:0007669"/>
    <property type="project" value="InterPro"/>
</dbReference>
<reference evidence="8 9" key="1">
    <citation type="submission" date="2017-03" db="EMBL/GenBank/DDBJ databases">
        <authorList>
            <person name="Afonso C.L."/>
            <person name="Miller P.J."/>
            <person name="Scott M.A."/>
            <person name="Spackman E."/>
            <person name="Goraichik I."/>
            <person name="Dimitrov K.M."/>
            <person name="Suarez D.L."/>
            <person name="Swayne D.E."/>
        </authorList>
    </citation>
    <scope>NUCLEOTIDE SEQUENCE [LARGE SCALE GENOMIC DNA]</scope>
    <source>
        <strain evidence="8 9">CECT 7023</strain>
    </source>
</reference>
<dbReference type="Proteomes" id="UP000193900">
    <property type="component" value="Unassembled WGS sequence"/>
</dbReference>
<protein>
    <submittedName>
        <fullName evidence="8">Anthranilate 1,2-dioxygenase large subunit</fullName>
        <ecNumber evidence="8">1.14.12.1</ecNumber>
    </submittedName>
</protein>
<keyword evidence="8" id="KW-0223">Dioxygenase</keyword>
<dbReference type="SUPFAM" id="SSF55961">
    <property type="entry name" value="Bet v1-like"/>
    <property type="match status" value="1"/>
</dbReference>
<evidence type="ECO:0000313" key="8">
    <source>
        <dbReference type="EMBL" id="SLN28727.1"/>
    </source>
</evidence>
<dbReference type="Pfam" id="PF00355">
    <property type="entry name" value="Rieske"/>
    <property type="match status" value="1"/>
</dbReference>
<dbReference type="GO" id="GO:0051537">
    <property type="term" value="F:2 iron, 2 sulfur cluster binding"/>
    <property type="evidence" value="ECO:0007669"/>
    <property type="project" value="UniProtKB-KW"/>
</dbReference>
<dbReference type="InterPro" id="IPR015879">
    <property type="entry name" value="Ring_hydroxy_dOase_asu_C_dom"/>
</dbReference>